<dbReference type="KEGG" id="kro:BVG79_01700"/>
<sequence>MIALSACARTEAGCAGWRPVFIAPATAAYLDATDQPALRGLLAHQTYGQLLGCWE</sequence>
<name>A0A1W6P0S8_9RHOB</name>
<dbReference type="STRING" id="92947.BVG79_01700"/>
<evidence type="ECO:0000313" key="2">
    <source>
        <dbReference type="Proteomes" id="UP000242447"/>
    </source>
</evidence>
<keyword evidence="2" id="KW-1185">Reference proteome</keyword>
<evidence type="ECO:0000313" key="1">
    <source>
        <dbReference type="EMBL" id="ARO15044.1"/>
    </source>
</evidence>
<dbReference type="Proteomes" id="UP000242447">
    <property type="component" value="Chromosome"/>
</dbReference>
<dbReference type="RefSeq" id="WP_198167832.1">
    <property type="nucleotide sequence ID" value="NZ_CP019937.1"/>
</dbReference>
<dbReference type="EMBL" id="CP019937">
    <property type="protein sequence ID" value="ARO15044.1"/>
    <property type="molecule type" value="Genomic_DNA"/>
</dbReference>
<accession>A0A1W6P0S8</accession>
<dbReference type="AlphaFoldDB" id="A0A1W6P0S8"/>
<proteinExistence type="predicted"/>
<reference evidence="1 2" key="1">
    <citation type="submission" date="2017-02" db="EMBL/GenBank/DDBJ databases">
        <title>Ketogulonicigenium robustum SPU B003 Genome sequencing and assembly.</title>
        <authorList>
            <person name="Li Y."/>
            <person name="Liu L."/>
            <person name="Wang C."/>
            <person name="Zhang M."/>
            <person name="Zhang T."/>
            <person name="Zhang Y."/>
        </authorList>
    </citation>
    <scope>NUCLEOTIDE SEQUENCE [LARGE SCALE GENOMIC DNA]</scope>
    <source>
        <strain evidence="1 2">SPU_B003</strain>
    </source>
</reference>
<gene>
    <name evidence="1" type="ORF">BVG79_01700</name>
</gene>
<protein>
    <submittedName>
        <fullName evidence="1">Uncharacterized protein</fullName>
    </submittedName>
</protein>
<organism evidence="1 2">
    <name type="scientific">Ketogulonicigenium robustum</name>
    <dbReference type="NCBI Taxonomy" id="92947"/>
    <lineage>
        <taxon>Bacteria</taxon>
        <taxon>Pseudomonadati</taxon>
        <taxon>Pseudomonadota</taxon>
        <taxon>Alphaproteobacteria</taxon>
        <taxon>Rhodobacterales</taxon>
        <taxon>Roseobacteraceae</taxon>
        <taxon>Ketogulonicigenium</taxon>
    </lineage>
</organism>